<dbReference type="InterPro" id="IPR049163">
    <property type="entry name" value="Pif1-like_2B_dom"/>
</dbReference>
<comment type="caution">
    <text evidence="2">The sequence shown here is derived from an EMBL/GenBank/DDBJ whole genome shotgun (WGS) entry which is preliminary data.</text>
</comment>
<dbReference type="EMBL" id="CAUEEQ010013367">
    <property type="protein sequence ID" value="CAJ0937361.1"/>
    <property type="molecule type" value="Genomic_DNA"/>
</dbReference>
<protein>
    <recommendedName>
        <fullName evidence="1">DNA helicase Pif1-like 2B domain-containing protein</fullName>
    </recommendedName>
</protein>
<keyword evidence="3" id="KW-1185">Reference proteome</keyword>
<name>A0ABN9LAJ1_9NEOB</name>
<gene>
    <name evidence="2" type="ORF">RIMI_LOCUS7162086</name>
</gene>
<dbReference type="InterPro" id="IPR027417">
    <property type="entry name" value="P-loop_NTPase"/>
</dbReference>
<proteinExistence type="predicted"/>
<dbReference type="PANTHER" id="PTHR10492:SF57">
    <property type="entry name" value="ATP-DEPENDENT DNA HELICASE"/>
    <property type="match status" value="1"/>
</dbReference>
<reference evidence="2" key="1">
    <citation type="submission" date="2023-07" db="EMBL/GenBank/DDBJ databases">
        <authorList>
            <person name="Stuckert A."/>
        </authorList>
    </citation>
    <scope>NUCLEOTIDE SEQUENCE</scope>
</reference>
<organism evidence="2 3">
    <name type="scientific">Ranitomeya imitator</name>
    <name type="common">mimic poison frog</name>
    <dbReference type="NCBI Taxonomy" id="111125"/>
    <lineage>
        <taxon>Eukaryota</taxon>
        <taxon>Metazoa</taxon>
        <taxon>Chordata</taxon>
        <taxon>Craniata</taxon>
        <taxon>Vertebrata</taxon>
        <taxon>Euteleostomi</taxon>
        <taxon>Amphibia</taxon>
        <taxon>Batrachia</taxon>
        <taxon>Anura</taxon>
        <taxon>Neobatrachia</taxon>
        <taxon>Hyloidea</taxon>
        <taxon>Dendrobatidae</taxon>
        <taxon>Dendrobatinae</taxon>
        <taxon>Ranitomeya</taxon>
    </lineage>
</organism>
<evidence type="ECO:0000313" key="3">
    <source>
        <dbReference type="Proteomes" id="UP001176940"/>
    </source>
</evidence>
<evidence type="ECO:0000259" key="1">
    <source>
        <dbReference type="Pfam" id="PF21530"/>
    </source>
</evidence>
<feature type="domain" description="DNA helicase Pif1-like 2B" evidence="1">
    <location>
        <begin position="113"/>
        <end position="153"/>
    </location>
</feature>
<accession>A0ABN9LAJ1</accession>
<dbReference type="Pfam" id="PF21530">
    <property type="entry name" value="Pif1_2B_dom"/>
    <property type="match status" value="1"/>
</dbReference>
<dbReference type="SUPFAM" id="SSF52540">
    <property type="entry name" value="P-loop containing nucleoside triphosphate hydrolases"/>
    <property type="match status" value="1"/>
</dbReference>
<dbReference type="PANTHER" id="PTHR10492">
    <property type="match status" value="1"/>
</dbReference>
<sequence length="154" mass="17256">MSQDKDEYNSWLLKLGNGELSNIYGLPEDTIEILNSFIKEGDLITAIFGDSIEITDAMVEAIAKKAILMPLNDDVHALNDKILSQVQGEHSTYRSFDTIAEEECGILTDYPVKFLNSLNPTGMPPHELKLKPGAVIMLLHNLNRKRGLCNDRRL</sequence>
<dbReference type="Proteomes" id="UP001176940">
    <property type="component" value="Unassembled WGS sequence"/>
</dbReference>
<evidence type="ECO:0000313" key="2">
    <source>
        <dbReference type="EMBL" id="CAJ0937361.1"/>
    </source>
</evidence>